<dbReference type="SUPFAM" id="SSF49785">
    <property type="entry name" value="Galactose-binding domain-like"/>
    <property type="match status" value="1"/>
</dbReference>
<evidence type="ECO:0000313" key="2">
    <source>
        <dbReference type="Proteomes" id="UP000292919"/>
    </source>
</evidence>
<gene>
    <name evidence="1" type="ORF">EB812_07980</name>
</gene>
<dbReference type="AlphaFoldDB" id="A0A6H3FAB4"/>
<dbReference type="SUPFAM" id="SSF49899">
    <property type="entry name" value="Concanavalin A-like lectins/glucanases"/>
    <property type="match status" value="1"/>
</dbReference>
<organism evidence="1 2">
    <name type="scientific">Desulfovibrio legallii</name>
    <dbReference type="NCBI Taxonomy" id="571438"/>
    <lineage>
        <taxon>Bacteria</taxon>
        <taxon>Pseudomonadati</taxon>
        <taxon>Thermodesulfobacteriota</taxon>
        <taxon>Desulfovibrionia</taxon>
        <taxon>Desulfovibrionales</taxon>
        <taxon>Desulfovibrionaceae</taxon>
        <taxon>Desulfovibrio</taxon>
    </lineage>
</organism>
<dbReference type="Proteomes" id="UP000292919">
    <property type="component" value="Unassembled WGS sequence"/>
</dbReference>
<keyword evidence="2" id="KW-1185">Reference proteome</keyword>
<proteinExistence type="predicted"/>
<dbReference type="EMBL" id="SIXC01000008">
    <property type="protein sequence ID" value="TBH79520.1"/>
    <property type="molecule type" value="Genomic_DNA"/>
</dbReference>
<reference evidence="1 2" key="1">
    <citation type="submission" date="2018-12" db="EMBL/GenBank/DDBJ databases">
        <title>First genome draft of Desulfovibrio legallis sp. nov.</title>
        <authorList>
            <person name="Ben Dhia O."/>
            <person name="Najjari A."/>
            <person name="Ferjani R."/>
            <person name="Fhoula I."/>
            <person name="Fardeau M.-L."/>
            <person name="Boudabbous A."/>
            <person name="Ouzari H.I."/>
        </authorList>
    </citation>
    <scope>NUCLEOTIDE SEQUENCE [LARGE SCALE GENOMIC DNA]</scope>
    <source>
        <strain evidence="1 2">H1T</strain>
    </source>
</reference>
<dbReference type="RefSeq" id="WP_130958018.1">
    <property type="nucleotide sequence ID" value="NZ_JBHSHA010000014.1"/>
</dbReference>
<comment type="caution">
    <text evidence="1">The sequence shown here is derived from an EMBL/GenBank/DDBJ whole genome shotgun (WGS) entry which is preliminary data.</text>
</comment>
<sequence length="1147" mass="125542">MTITMRTTKVVYLPDGTQTQFSVPFPVFDEGDVECLQVDGLTETLLTAFTVFDDHVTFSTPPTAGKPLVVRRRTARVQESDYPVAGRFPADVVERDFDRLTAMVQELDEQIDRAVLAPSDGSIDPGAMFGVLTAVVDDAQGYANAAAASAGAAAGSADNAGAEAAQASADAAQAANHAADAKYWAQRAEGVSNNGPASPDLIGGVKPGAALSVQSDGTLDLNAGPGLTIDPTANSVGVDASAIASGTLSIDHGGTGASTPAGALESLGLTAWQADMEGSNSQRLRNAVLSGRTKDGYPAYLVGHEFLDMQHENGVYNTKRGTVSASTEYSTAYTATKPLRNQVVYQSEGWLTAKTVPSGWWQYDFADGAHVLSGMFLCPRDNQPTFYPKTWALQGWNTAIGMWENIYAEAEDRQLRGASNNLMQYGRMYWFADNIKAYDRIRLNITANWGGTYLSLGVIRFYEAVLPGMHKYDVALYASEAQPFAATIACGLSPVSNRTVDKAVWLTTPVVFDGTMLTELTRNYMYLVPATAEGSLPANLDCTKAVPLPGQAAYLYTDTRKLHYGTVHDISAECLGLLQSRYTVAGAAKAESNMGSMDYPVNNANVQISLTEQPRGAISSYYFPGSPSGWISPGASLLTTFPAKNAHPYSNEMTVEVDFKWTGPADTTADGNYCIFDNGEYTNRGWRLVYRNRRKCLTLHLGTSKTNAPVYHVPFNANDDNWHTVSVSMHNECVYIHVDGVCLGAYNNVPIGNPNYRYWMLGRIIASNDWPWYGYLNNFRLTLGTALYKAADYTVTPTFYKTYIPHKTLWYDAAAGVVKEWQADTRTWLDTPMLPIGHVDTDRREHLLTDQPLGTYLNNHTKYVDPAGYLTDSSHNTNRTPASLFNFGDSGVNAYVSGNDATVAHYAQWRLDKPMTFDRMQLLGPSAGFSWTSYPCKFSLSGSVDGATWTTLIDRTAFVDDGGFLSDSEFTVPNVYDAVSYKTFTYDNPTAYQYYRLDFPAKADVTWYKDYGYTCTRAILSMRGSKPQVLSVSSYCIGSVFSIGPIFAAVNNEIEIPLPFANVAFDAGGFVDEENDYQVKRRFIGQSSNYYSEGNVWCGETIYQSPESVIIQTANSFLSIHTARHNTTSISNTSINANIYIVAKKRY</sequence>
<name>A0A6H3FAB4_9BACT</name>
<evidence type="ECO:0000313" key="1">
    <source>
        <dbReference type="EMBL" id="TBH79520.1"/>
    </source>
</evidence>
<dbReference type="InterPro" id="IPR013320">
    <property type="entry name" value="ConA-like_dom_sf"/>
</dbReference>
<accession>A0A6H3FAB4</accession>
<dbReference type="Gene3D" id="2.60.120.200">
    <property type="match status" value="1"/>
</dbReference>
<dbReference type="Gene3D" id="2.60.120.260">
    <property type="entry name" value="Galactose-binding domain-like"/>
    <property type="match status" value="2"/>
</dbReference>
<protein>
    <submittedName>
        <fullName evidence="1">Uncharacterized protein</fullName>
    </submittedName>
</protein>
<dbReference type="InterPro" id="IPR008979">
    <property type="entry name" value="Galactose-bd-like_sf"/>
</dbReference>